<dbReference type="PROSITE" id="PS51354">
    <property type="entry name" value="GLUTAREDOXIN_2"/>
    <property type="match status" value="2"/>
</dbReference>
<dbReference type="InterPro" id="IPR013766">
    <property type="entry name" value="Thioredoxin_domain"/>
</dbReference>
<dbReference type="SUPFAM" id="SSF52833">
    <property type="entry name" value="Thioredoxin-like"/>
    <property type="match status" value="3"/>
</dbReference>
<evidence type="ECO:0000256" key="6">
    <source>
        <dbReference type="SAM" id="MobiDB-lite"/>
    </source>
</evidence>
<reference evidence="8" key="1">
    <citation type="submission" date="2020-05" db="EMBL/GenBank/DDBJ databases">
        <title>Phylogenomic resolution of chytrid fungi.</title>
        <authorList>
            <person name="Stajich J.E."/>
            <person name="Amses K."/>
            <person name="Simmons R."/>
            <person name="Seto K."/>
            <person name="Myers J."/>
            <person name="Bonds A."/>
            <person name="Quandt C.A."/>
            <person name="Barry K."/>
            <person name="Liu P."/>
            <person name="Grigoriev I."/>
            <person name="Longcore J.E."/>
            <person name="James T.Y."/>
        </authorList>
    </citation>
    <scope>NUCLEOTIDE SEQUENCE</scope>
    <source>
        <strain evidence="8">JEL0379</strain>
    </source>
</reference>
<dbReference type="GO" id="GO:0005829">
    <property type="term" value="C:cytosol"/>
    <property type="evidence" value="ECO:0007669"/>
    <property type="project" value="TreeGrafter"/>
</dbReference>
<organism evidence="8 9">
    <name type="scientific">Geranomyces variabilis</name>
    <dbReference type="NCBI Taxonomy" id="109894"/>
    <lineage>
        <taxon>Eukaryota</taxon>
        <taxon>Fungi</taxon>
        <taxon>Fungi incertae sedis</taxon>
        <taxon>Chytridiomycota</taxon>
        <taxon>Chytridiomycota incertae sedis</taxon>
        <taxon>Chytridiomycetes</taxon>
        <taxon>Spizellomycetales</taxon>
        <taxon>Powellomycetaceae</taxon>
        <taxon>Geranomyces</taxon>
    </lineage>
</organism>
<comment type="function">
    <text evidence="5">Monothiol glutaredoxin involved in the biogenesis of iron-sulfur clusters. Binds one iron-sulfur cluster per dimer. The iron-sulfur cluster is bound between subunits, and is complexed by a bound glutathione and a cysteine residue from each subunit.</text>
</comment>
<dbReference type="FunFam" id="3.40.30.10:FF:000092">
    <property type="entry name" value="Monothiol glutaredoxin"/>
    <property type="match status" value="1"/>
</dbReference>
<evidence type="ECO:0000256" key="4">
    <source>
        <dbReference type="ARBA" id="ARBA00023014"/>
    </source>
</evidence>
<protein>
    <submittedName>
        <fullName evidence="8">Glutaredoxin 3</fullName>
    </submittedName>
</protein>
<dbReference type="InterPro" id="IPR036249">
    <property type="entry name" value="Thioredoxin-like_sf"/>
</dbReference>
<dbReference type="InterPro" id="IPR033658">
    <property type="entry name" value="GRX_PICOT-like"/>
</dbReference>
<dbReference type="CDD" id="cd02984">
    <property type="entry name" value="TRX_PICOT"/>
    <property type="match status" value="1"/>
</dbReference>
<evidence type="ECO:0000313" key="9">
    <source>
        <dbReference type="Proteomes" id="UP001212152"/>
    </source>
</evidence>
<feature type="region of interest" description="Disordered" evidence="6">
    <location>
        <begin position="112"/>
        <end position="148"/>
    </location>
</feature>
<dbReference type="InterPro" id="IPR002109">
    <property type="entry name" value="Glutaredoxin"/>
</dbReference>
<dbReference type="GO" id="GO:0051537">
    <property type="term" value="F:2 iron, 2 sulfur cluster binding"/>
    <property type="evidence" value="ECO:0007669"/>
    <property type="project" value="TreeGrafter"/>
</dbReference>
<dbReference type="GO" id="GO:0005634">
    <property type="term" value="C:nucleus"/>
    <property type="evidence" value="ECO:0007669"/>
    <property type="project" value="TreeGrafter"/>
</dbReference>
<dbReference type="FunFam" id="3.40.30.10:FF:000012">
    <property type="entry name" value="Monothiol glutaredoxin"/>
    <property type="match status" value="2"/>
</dbReference>
<feature type="compositionally biased region" description="Low complexity" evidence="6">
    <location>
        <begin position="114"/>
        <end position="138"/>
    </location>
</feature>
<keyword evidence="9" id="KW-1185">Reference proteome</keyword>
<evidence type="ECO:0000256" key="2">
    <source>
        <dbReference type="ARBA" id="ARBA00022723"/>
    </source>
</evidence>
<keyword evidence="3" id="KW-0408">Iron</keyword>
<dbReference type="GO" id="GO:0015036">
    <property type="term" value="F:disulfide oxidoreductase activity"/>
    <property type="evidence" value="ECO:0007669"/>
    <property type="project" value="UniProtKB-ARBA"/>
</dbReference>
<gene>
    <name evidence="8" type="primary">GLRX3</name>
    <name evidence="8" type="ORF">HDU87_004959</name>
</gene>
<dbReference type="CDD" id="cd03028">
    <property type="entry name" value="GRX_PICOT_like"/>
    <property type="match status" value="2"/>
</dbReference>
<comment type="caution">
    <text evidence="8">The sequence shown here is derived from an EMBL/GenBank/DDBJ whole genome shotgun (WGS) entry which is preliminary data.</text>
</comment>
<dbReference type="PANTHER" id="PTHR10293:SF73">
    <property type="entry name" value="GLUTAREDOXIN-3"/>
    <property type="match status" value="1"/>
</dbReference>
<dbReference type="InterPro" id="IPR004480">
    <property type="entry name" value="Monothiol_GRX-rel"/>
</dbReference>
<evidence type="ECO:0000259" key="7">
    <source>
        <dbReference type="PROSITE" id="PS51352"/>
    </source>
</evidence>
<dbReference type="PROSITE" id="PS51352">
    <property type="entry name" value="THIOREDOXIN_2"/>
    <property type="match status" value="1"/>
</dbReference>
<dbReference type="GO" id="GO:0006879">
    <property type="term" value="P:intracellular iron ion homeostasis"/>
    <property type="evidence" value="ECO:0007669"/>
    <property type="project" value="TreeGrafter"/>
</dbReference>
<sequence length="349" mass="38815">MSKHNVNDATSDEHFDRLLADRSVSALNFWASWAEPCKDMNEVFEELSRKYPAISFIKLEAENYPDVSEKYEIAAVPTFIIVKNGVIATRIEGANAPALTAAVEKYAKLATGPASTSSNSSSSNNNNNNSDNTSATNAQQQSPEQQHKALRARLDELVQSNQVMVFIKGTPQQPRCGFSRQLVDLLGGVKVKYGSFNILADDAVRQGLKEYANWPTFPQVYVNGSLVGGLDIVKEMIESGEFQTMVPAEEDLNTRLKSLINKAPVMLFMKGDAETPRCGFSRQITSLLKENKVEYKTFDILEDDEVRQGLKTYSSWPTYPQLYIKGELVGGVDIVRELIESGEFKCMVE</sequence>
<proteinExistence type="inferred from homology"/>
<dbReference type="Pfam" id="PF00462">
    <property type="entry name" value="Glutaredoxin"/>
    <property type="match status" value="2"/>
</dbReference>
<dbReference type="EMBL" id="JADGJQ010000039">
    <property type="protein sequence ID" value="KAJ3176631.1"/>
    <property type="molecule type" value="Genomic_DNA"/>
</dbReference>
<accession>A0AAD5XM27</accession>
<keyword evidence="2" id="KW-0479">Metal-binding</keyword>
<dbReference type="Gene3D" id="3.40.30.10">
    <property type="entry name" value="Glutaredoxin"/>
    <property type="match status" value="3"/>
</dbReference>
<evidence type="ECO:0000256" key="1">
    <source>
        <dbReference type="ARBA" id="ARBA00009630"/>
    </source>
</evidence>
<feature type="domain" description="Thioredoxin" evidence="7">
    <location>
        <begin position="1"/>
        <end position="108"/>
    </location>
</feature>
<dbReference type="GO" id="GO:0046872">
    <property type="term" value="F:metal ion binding"/>
    <property type="evidence" value="ECO:0007669"/>
    <property type="project" value="UniProtKB-KW"/>
</dbReference>
<keyword evidence="4" id="KW-0411">Iron-sulfur</keyword>
<evidence type="ECO:0000256" key="3">
    <source>
        <dbReference type="ARBA" id="ARBA00023004"/>
    </source>
</evidence>
<dbReference type="Pfam" id="PF00085">
    <property type="entry name" value="Thioredoxin"/>
    <property type="match status" value="1"/>
</dbReference>
<evidence type="ECO:0000256" key="5">
    <source>
        <dbReference type="ARBA" id="ARBA00055846"/>
    </source>
</evidence>
<dbReference type="Proteomes" id="UP001212152">
    <property type="component" value="Unassembled WGS sequence"/>
</dbReference>
<dbReference type="AlphaFoldDB" id="A0AAD5XM27"/>
<name>A0AAD5XM27_9FUNG</name>
<evidence type="ECO:0000313" key="8">
    <source>
        <dbReference type="EMBL" id="KAJ3176631.1"/>
    </source>
</evidence>
<comment type="similarity">
    <text evidence="1">Belongs to the glutaredoxin family. Monothiol subfamily.</text>
</comment>
<dbReference type="NCBIfam" id="TIGR00365">
    <property type="entry name" value="Grx4 family monothiol glutaredoxin"/>
    <property type="match status" value="2"/>
</dbReference>
<dbReference type="PANTHER" id="PTHR10293">
    <property type="entry name" value="GLUTAREDOXIN FAMILY MEMBER"/>
    <property type="match status" value="1"/>
</dbReference>